<evidence type="ECO:0000256" key="1">
    <source>
        <dbReference type="ARBA" id="ARBA00023125"/>
    </source>
</evidence>
<dbReference type="EMBL" id="JBHMAG010000008">
    <property type="protein sequence ID" value="MFB9752000.1"/>
    <property type="molecule type" value="Genomic_DNA"/>
</dbReference>
<dbReference type="InterPro" id="IPR037923">
    <property type="entry name" value="HTH-like"/>
</dbReference>
<reference evidence="2 3" key="1">
    <citation type="submission" date="2024-09" db="EMBL/GenBank/DDBJ databases">
        <authorList>
            <person name="Sun Q."/>
            <person name="Mori K."/>
        </authorList>
    </citation>
    <scope>NUCLEOTIDE SEQUENCE [LARGE SCALE GENOMIC DNA]</scope>
    <source>
        <strain evidence="2 3">JCM 12520</strain>
    </source>
</reference>
<proteinExistence type="predicted"/>
<keyword evidence="1" id="KW-0238">DNA-binding</keyword>
<dbReference type="Proteomes" id="UP001589619">
    <property type="component" value="Unassembled WGS sequence"/>
</dbReference>
<accession>A0ABV5VV27</accession>
<dbReference type="RefSeq" id="WP_344915756.1">
    <property type="nucleotide sequence ID" value="NZ_BAAAYO010000017.1"/>
</dbReference>
<comment type="caution">
    <text evidence="2">The sequence shown here is derived from an EMBL/GenBank/DDBJ whole genome shotgun (WGS) entry which is preliminary data.</text>
</comment>
<sequence length="140" mass="15914">MHHANIIAIETKLLAQSYSRDRTSFLMPEETYEGWVLLAGEKGVFRYTVADEAGEAKVGDVVLCPPGTSLHREMIEKLDFHYVHFRLYARSSEGPIEFPYFGKIVFRNTSRLLSILAGMRAARSNVSLSYLEHLVSDVLY</sequence>
<evidence type="ECO:0000313" key="2">
    <source>
        <dbReference type="EMBL" id="MFB9752000.1"/>
    </source>
</evidence>
<gene>
    <name evidence="2" type="ORF">ACFFNY_10580</name>
</gene>
<name>A0ABV5VV27_9BACL</name>
<dbReference type="SUPFAM" id="SSF51215">
    <property type="entry name" value="Regulatory protein AraC"/>
    <property type="match status" value="1"/>
</dbReference>
<protein>
    <submittedName>
        <fullName evidence="2">Uncharacterized protein</fullName>
    </submittedName>
</protein>
<organism evidence="2 3">
    <name type="scientific">Paenibacillus hodogayensis</name>
    <dbReference type="NCBI Taxonomy" id="279208"/>
    <lineage>
        <taxon>Bacteria</taxon>
        <taxon>Bacillati</taxon>
        <taxon>Bacillota</taxon>
        <taxon>Bacilli</taxon>
        <taxon>Bacillales</taxon>
        <taxon>Paenibacillaceae</taxon>
        <taxon>Paenibacillus</taxon>
    </lineage>
</organism>
<keyword evidence="3" id="KW-1185">Reference proteome</keyword>
<evidence type="ECO:0000313" key="3">
    <source>
        <dbReference type="Proteomes" id="UP001589619"/>
    </source>
</evidence>